<name>A0A8C5EM73_GOUWI</name>
<dbReference type="InterPro" id="IPR043129">
    <property type="entry name" value="ATPase_NBD"/>
</dbReference>
<accession>A0A8C5EM73</accession>
<dbReference type="PANTHER" id="PTHR14187:SF5">
    <property type="entry name" value="HEAT SHOCK 70 KDA PROTEIN 12A"/>
    <property type="match status" value="1"/>
</dbReference>
<dbReference type="PANTHER" id="PTHR14187">
    <property type="entry name" value="ALPHA KINASE/ELONGATION FACTOR 2 KINASE"/>
    <property type="match status" value="1"/>
</dbReference>
<dbReference type="InterPro" id="IPR013126">
    <property type="entry name" value="Hsp_70_fam"/>
</dbReference>
<sequence>MELKSCLLKGRSLLQPRPSPYKPMDVPLLTHSPPSAMADSFIIAIDFGTSYSGYAFSMTPRDKDINPHLQTWGDEVALETPKTPTCILFDEQERFLSFGYEAKVAYVRMRGEEAQNKFFFECFKMALYHKKLNSNLTIKAANGKTMKALKVFTEALRYLKDHALRTINRTSGREFIASDFNWVLTVPAIWDPAAKQFMRKAATQAGIVTQGNETKLLIALEPEAASVWCKKLPAEGFIAENQGEETLEHSVGTQYIVVDCGGGTVDITVHEVLDGGTVKELHKACGTDMGGQTVDRKFKELLQEIFCDDVWNEYERQYPGEVQKIMYDFTLFKKKDQDIEISCPFNLGKLAQEVKDVEKFFERVDGASWSDGSIQITKDKLRSFFTESLASISDSVKEILRTGLNIDYILLVGGYAESEILHRHVIDQFGGQCKVRCPLRAQEAIVKGAVMFGRNPELVASRKSAYTYGLAVRNRFDESKHRVDKKYTNNDGVWCDDIFWKLVALDEDVGWDETRDHTLRSTQSDSKDMKFSFYSTEKLNPQYVDEDGLDKIGSFVVDMPDTTQGLKRQVKLNIRFGFTEMTATATDMDSGCKQSIELDFMRKV</sequence>
<keyword evidence="3" id="KW-0067">ATP-binding</keyword>
<dbReference type="GO" id="GO:0005524">
    <property type="term" value="F:ATP binding"/>
    <property type="evidence" value="ECO:0007669"/>
    <property type="project" value="UniProtKB-KW"/>
</dbReference>
<evidence type="ECO:0000256" key="2">
    <source>
        <dbReference type="ARBA" id="ARBA00022741"/>
    </source>
</evidence>
<evidence type="ECO:0000313" key="4">
    <source>
        <dbReference type="Ensembl" id="ENSGWIP00000023998.1"/>
    </source>
</evidence>
<dbReference type="GO" id="GO:0140662">
    <property type="term" value="F:ATP-dependent protein folding chaperone"/>
    <property type="evidence" value="ECO:0007669"/>
    <property type="project" value="InterPro"/>
</dbReference>
<gene>
    <name evidence="4" type="primary">LOC114469151</name>
</gene>
<dbReference type="Ensembl" id="ENSGWIT00000026274.1">
    <property type="protein sequence ID" value="ENSGWIP00000023998.1"/>
    <property type="gene ID" value="ENSGWIG00000012771.1"/>
</dbReference>
<dbReference type="Proteomes" id="UP000694680">
    <property type="component" value="Chromosome 9"/>
</dbReference>
<keyword evidence="5" id="KW-1185">Reference proteome</keyword>
<evidence type="ECO:0000256" key="3">
    <source>
        <dbReference type="ARBA" id="ARBA00022840"/>
    </source>
</evidence>
<organism evidence="4 5">
    <name type="scientific">Gouania willdenowi</name>
    <name type="common">Blunt-snouted clingfish</name>
    <name type="synonym">Lepadogaster willdenowi</name>
    <dbReference type="NCBI Taxonomy" id="441366"/>
    <lineage>
        <taxon>Eukaryota</taxon>
        <taxon>Metazoa</taxon>
        <taxon>Chordata</taxon>
        <taxon>Craniata</taxon>
        <taxon>Vertebrata</taxon>
        <taxon>Euteleostomi</taxon>
        <taxon>Actinopterygii</taxon>
        <taxon>Neopterygii</taxon>
        <taxon>Teleostei</taxon>
        <taxon>Neoteleostei</taxon>
        <taxon>Acanthomorphata</taxon>
        <taxon>Ovalentaria</taxon>
        <taxon>Blenniimorphae</taxon>
        <taxon>Blenniiformes</taxon>
        <taxon>Gobiesocoidei</taxon>
        <taxon>Gobiesocidae</taxon>
        <taxon>Gobiesocinae</taxon>
        <taxon>Gouania</taxon>
    </lineage>
</organism>
<dbReference type="CDD" id="cd10229">
    <property type="entry name" value="ASKHA_NBD_HSP70_HSPA12"/>
    <property type="match status" value="1"/>
</dbReference>
<comment type="similarity">
    <text evidence="1">Belongs to the heat shock protein 70 family.</text>
</comment>
<evidence type="ECO:0000256" key="1">
    <source>
        <dbReference type="ARBA" id="ARBA00007381"/>
    </source>
</evidence>
<protein>
    <submittedName>
        <fullName evidence="4">Heat shock 70 kDa protein 12A-like</fullName>
    </submittedName>
</protein>
<reference evidence="4" key="3">
    <citation type="submission" date="2025-09" db="UniProtKB">
        <authorList>
            <consortium name="Ensembl"/>
        </authorList>
    </citation>
    <scope>IDENTIFICATION</scope>
</reference>
<dbReference type="SUPFAM" id="SSF53067">
    <property type="entry name" value="Actin-like ATPase domain"/>
    <property type="match status" value="2"/>
</dbReference>
<keyword evidence="2" id="KW-0547">Nucleotide-binding</keyword>
<dbReference type="AlphaFoldDB" id="A0A8C5EM73"/>
<reference evidence="4" key="1">
    <citation type="submission" date="2020-06" db="EMBL/GenBank/DDBJ databases">
        <authorList>
            <consortium name="Wellcome Sanger Institute Data Sharing"/>
        </authorList>
    </citation>
    <scope>NUCLEOTIDE SEQUENCE [LARGE SCALE GENOMIC DNA]</scope>
</reference>
<dbReference type="Pfam" id="PF00012">
    <property type="entry name" value="HSP70"/>
    <property type="match status" value="1"/>
</dbReference>
<evidence type="ECO:0000313" key="5">
    <source>
        <dbReference type="Proteomes" id="UP000694680"/>
    </source>
</evidence>
<proteinExistence type="inferred from homology"/>
<dbReference type="Gene3D" id="3.30.420.40">
    <property type="match status" value="2"/>
</dbReference>
<reference evidence="4" key="2">
    <citation type="submission" date="2025-08" db="UniProtKB">
        <authorList>
            <consortium name="Ensembl"/>
        </authorList>
    </citation>
    <scope>IDENTIFICATION</scope>
</reference>